<dbReference type="InterPro" id="IPR050272">
    <property type="entry name" value="Isochorismatase-like_hydrls"/>
</dbReference>
<name>W5W7Z3_9PSEU</name>
<dbReference type="Gene3D" id="3.40.50.850">
    <property type="entry name" value="Isochorismatase-like"/>
    <property type="match status" value="1"/>
</dbReference>
<dbReference type="InterPro" id="IPR036380">
    <property type="entry name" value="Isochorismatase-like_sf"/>
</dbReference>
<dbReference type="STRING" id="1449976.KALB_3491"/>
<protein>
    <submittedName>
        <fullName evidence="3">Isochorismatase hydrolase</fullName>
    </submittedName>
</protein>
<accession>W5W7Z3</accession>
<evidence type="ECO:0000313" key="3">
    <source>
        <dbReference type="EMBL" id="AHH96855.1"/>
    </source>
</evidence>
<dbReference type="GO" id="GO:0016787">
    <property type="term" value="F:hydrolase activity"/>
    <property type="evidence" value="ECO:0007669"/>
    <property type="project" value="UniProtKB-KW"/>
</dbReference>
<dbReference type="AlphaFoldDB" id="W5W7Z3"/>
<dbReference type="SUPFAM" id="SSF52499">
    <property type="entry name" value="Isochorismatase-like hydrolases"/>
    <property type="match status" value="1"/>
</dbReference>
<gene>
    <name evidence="3" type="ORF">KALB_3491</name>
</gene>
<dbReference type="Pfam" id="PF00857">
    <property type="entry name" value="Isochorismatase"/>
    <property type="match status" value="1"/>
</dbReference>
<proteinExistence type="predicted"/>
<keyword evidence="4" id="KW-1185">Reference proteome</keyword>
<dbReference type="PATRIC" id="fig|1449976.3.peg.3511"/>
<dbReference type="eggNOG" id="COG1335">
    <property type="taxonomic scope" value="Bacteria"/>
</dbReference>
<dbReference type="PANTHER" id="PTHR43540">
    <property type="entry name" value="PEROXYUREIDOACRYLATE/UREIDOACRYLATE AMIDOHYDROLASE-RELATED"/>
    <property type="match status" value="1"/>
</dbReference>
<organism evidence="3 4">
    <name type="scientific">Kutzneria albida DSM 43870</name>
    <dbReference type="NCBI Taxonomy" id="1449976"/>
    <lineage>
        <taxon>Bacteria</taxon>
        <taxon>Bacillati</taxon>
        <taxon>Actinomycetota</taxon>
        <taxon>Actinomycetes</taxon>
        <taxon>Pseudonocardiales</taxon>
        <taxon>Pseudonocardiaceae</taxon>
        <taxon>Kutzneria</taxon>
    </lineage>
</organism>
<dbReference type="Proteomes" id="UP000019225">
    <property type="component" value="Chromosome"/>
</dbReference>
<keyword evidence="1 3" id="KW-0378">Hydrolase</keyword>
<evidence type="ECO:0000313" key="4">
    <source>
        <dbReference type="Proteomes" id="UP000019225"/>
    </source>
</evidence>
<dbReference type="RefSeq" id="WP_025356978.1">
    <property type="nucleotide sequence ID" value="NZ_CP007155.1"/>
</dbReference>
<dbReference type="InterPro" id="IPR000868">
    <property type="entry name" value="Isochorismatase-like_dom"/>
</dbReference>
<reference evidence="3 4" key="1">
    <citation type="journal article" date="2014" name="BMC Genomics">
        <title>Complete genome sequence of producer of the glycopeptide antibiotic Aculeximycin Kutzneria albida DSM 43870T, a representative of minor genus of Pseudonocardiaceae.</title>
        <authorList>
            <person name="Rebets Y."/>
            <person name="Tokovenko B."/>
            <person name="Lushchyk I."/>
            <person name="Ruckert C."/>
            <person name="Zaburannyi N."/>
            <person name="Bechthold A."/>
            <person name="Kalinowski J."/>
            <person name="Luzhetskyy A."/>
        </authorList>
    </citation>
    <scope>NUCLEOTIDE SEQUENCE [LARGE SCALE GENOMIC DNA]</scope>
    <source>
        <strain evidence="3">DSM 43870</strain>
    </source>
</reference>
<feature type="domain" description="Isochorismatase-like" evidence="2">
    <location>
        <begin position="10"/>
        <end position="140"/>
    </location>
</feature>
<dbReference type="OrthoDB" id="3174612at2"/>
<evidence type="ECO:0000259" key="2">
    <source>
        <dbReference type="Pfam" id="PF00857"/>
    </source>
</evidence>
<dbReference type="HOGENOM" id="CLU_068979_5_5_11"/>
<sequence length="191" mass="20535">MTTLVNRPNTALLVIDVQNGVMGHAHDRDTVVANIATLVDKARAAGVEVVWVQHNSDEMPRDSESWQYVPELVRSAAEPLVHKAYADSFEETDLEPVLAARGIGRLVVAGAQTDECVRSTLHGAIVRGYDATLVGDAHTTEDLTPYGAPPPDKVIAHTNLYWRYHRAPGRTAGTVTTAEVDFTAGSGAGRP</sequence>
<dbReference type="EMBL" id="CP007155">
    <property type="protein sequence ID" value="AHH96855.1"/>
    <property type="molecule type" value="Genomic_DNA"/>
</dbReference>
<evidence type="ECO:0000256" key="1">
    <source>
        <dbReference type="ARBA" id="ARBA00022801"/>
    </source>
</evidence>
<dbReference type="KEGG" id="kal:KALB_3491"/>